<dbReference type="eggNOG" id="COG2890">
    <property type="taxonomic scope" value="Bacteria"/>
</dbReference>
<evidence type="ECO:0000259" key="1">
    <source>
        <dbReference type="Pfam" id="PF05175"/>
    </source>
</evidence>
<name>H5USG4_9MICO</name>
<gene>
    <name evidence="2" type="primary">hemK</name>
    <name evidence="2" type="ORF">MOPEL_078_00610</name>
</gene>
<dbReference type="GO" id="GO:0008757">
    <property type="term" value="F:S-adenosylmethionine-dependent methyltransferase activity"/>
    <property type="evidence" value="ECO:0007669"/>
    <property type="project" value="UniProtKB-ARBA"/>
</dbReference>
<dbReference type="PANTHER" id="PTHR18895:SF74">
    <property type="entry name" value="MTRF1L RELEASE FACTOR GLUTAMINE METHYLTRANSFERASE"/>
    <property type="match status" value="1"/>
</dbReference>
<dbReference type="Gene3D" id="3.40.50.150">
    <property type="entry name" value="Vaccinia Virus protein VP39"/>
    <property type="match status" value="1"/>
</dbReference>
<dbReference type="GO" id="GO:0008170">
    <property type="term" value="F:N-methyltransferase activity"/>
    <property type="evidence" value="ECO:0007669"/>
    <property type="project" value="UniProtKB-ARBA"/>
</dbReference>
<evidence type="ECO:0000313" key="3">
    <source>
        <dbReference type="Proteomes" id="UP000004367"/>
    </source>
</evidence>
<dbReference type="GO" id="GO:0003676">
    <property type="term" value="F:nucleic acid binding"/>
    <property type="evidence" value="ECO:0007669"/>
    <property type="project" value="InterPro"/>
</dbReference>
<evidence type="ECO:0000313" key="2">
    <source>
        <dbReference type="EMBL" id="GAB48672.1"/>
    </source>
</evidence>
<dbReference type="Pfam" id="PF05175">
    <property type="entry name" value="MTS"/>
    <property type="match status" value="1"/>
</dbReference>
<accession>H5USG4</accession>
<dbReference type="EMBL" id="BAFE01000056">
    <property type="protein sequence ID" value="GAB48672.1"/>
    <property type="molecule type" value="Genomic_DNA"/>
</dbReference>
<dbReference type="InterPro" id="IPR050320">
    <property type="entry name" value="N5-glutamine_MTase"/>
</dbReference>
<dbReference type="RefSeq" id="WP_009482570.1">
    <property type="nucleotide sequence ID" value="NZ_BAFE01000056.1"/>
</dbReference>
<sequence>MDEREATPNVETMRFGPLTISSDPRVLRPREWTLTQSEWAADLLVDAPEGDVLELCTGAGQIGLAALTLAEDGRRLVAVDADPVAVGFARANAHTAGLADRVEVRQGELGEALEEWESFALVVADPPWVQADEVDTFPEDPTFAIDGGEDGLAVARECVRVVEAHLAPGGSAILQLGDADQADTLRSELDEASPLRFGEVRRFERGALVRIDRPAR</sequence>
<dbReference type="GO" id="GO:0032259">
    <property type="term" value="P:methylation"/>
    <property type="evidence" value="ECO:0007669"/>
    <property type="project" value="UniProtKB-KW"/>
</dbReference>
<dbReference type="InterPro" id="IPR007848">
    <property type="entry name" value="Small_mtfrase_dom"/>
</dbReference>
<dbReference type="CDD" id="cd02440">
    <property type="entry name" value="AdoMet_MTases"/>
    <property type="match status" value="1"/>
</dbReference>
<keyword evidence="3" id="KW-1185">Reference proteome</keyword>
<dbReference type="PANTHER" id="PTHR18895">
    <property type="entry name" value="HEMK METHYLTRANSFERASE"/>
    <property type="match status" value="1"/>
</dbReference>
<protein>
    <submittedName>
        <fullName evidence="2">Protein methyltransferase HemK</fullName>
    </submittedName>
</protein>
<proteinExistence type="predicted"/>
<keyword evidence="2" id="KW-0808">Transferase</keyword>
<dbReference type="AlphaFoldDB" id="H5USG4"/>
<dbReference type="PROSITE" id="PS00092">
    <property type="entry name" value="N6_MTASE"/>
    <property type="match status" value="1"/>
</dbReference>
<dbReference type="Proteomes" id="UP000004367">
    <property type="component" value="Unassembled WGS sequence"/>
</dbReference>
<comment type="caution">
    <text evidence="2">The sequence shown here is derived from an EMBL/GenBank/DDBJ whole genome shotgun (WGS) entry which is preliminary data.</text>
</comment>
<dbReference type="STRING" id="1089455.MOPEL_078_00610"/>
<keyword evidence="2" id="KW-0489">Methyltransferase</keyword>
<reference evidence="2 3" key="1">
    <citation type="submission" date="2012-02" db="EMBL/GenBank/DDBJ databases">
        <title>Whole genome shotgun sequence of Mobilicoccus pelagius NBRC 104925.</title>
        <authorList>
            <person name="Yoshida Y."/>
            <person name="Hosoyama A."/>
            <person name="Tsuchikane K."/>
            <person name="Katsumata H."/>
            <person name="Yamazaki S."/>
            <person name="Fujita N."/>
        </authorList>
    </citation>
    <scope>NUCLEOTIDE SEQUENCE [LARGE SCALE GENOMIC DNA]</scope>
    <source>
        <strain evidence="2 3">NBRC 104925</strain>
    </source>
</reference>
<feature type="domain" description="Methyltransferase small" evidence="1">
    <location>
        <begin position="44"/>
        <end position="135"/>
    </location>
</feature>
<dbReference type="InterPro" id="IPR002052">
    <property type="entry name" value="DNA_methylase_N6_adenine_CS"/>
</dbReference>
<dbReference type="SUPFAM" id="SSF53335">
    <property type="entry name" value="S-adenosyl-L-methionine-dependent methyltransferases"/>
    <property type="match status" value="1"/>
</dbReference>
<dbReference type="InterPro" id="IPR029063">
    <property type="entry name" value="SAM-dependent_MTases_sf"/>
</dbReference>
<organism evidence="2 3">
    <name type="scientific">Mobilicoccus pelagius NBRC 104925</name>
    <dbReference type="NCBI Taxonomy" id="1089455"/>
    <lineage>
        <taxon>Bacteria</taxon>
        <taxon>Bacillati</taxon>
        <taxon>Actinomycetota</taxon>
        <taxon>Actinomycetes</taxon>
        <taxon>Micrococcales</taxon>
        <taxon>Dermatophilaceae</taxon>
        <taxon>Mobilicoccus</taxon>
    </lineage>
</organism>